<dbReference type="Pfam" id="PF04325">
    <property type="entry name" value="DUF465"/>
    <property type="match status" value="1"/>
</dbReference>
<name>A0A1F6GA78_9PROT</name>
<sequence length="72" mass="8446">MEKKELDLIEKHRHSHYELGKLMKDHDALEAQIAGMERTKGLSAGDEKELHRLKKVKLEGRDRIEEILKTLK</sequence>
<dbReference type="Gene3D" id="6.10.280.50">
    <property type="match status" value="1"/>
</dbReference>
<organism evidence="1 2">
    <name type="scientific">Candidatus Lambdaproteobacteria bacterium RIFOXYD2_FULL_50_16</name>
    <dbReference type="NCBI Taxonomy" id="1817772"/>
    <lineage>
        <taxon>Bacteria</taxon>
        <taxon>Pseudomonadati</taxon>
        <taxon>Pseudomonadota</taxon>
        <taxon>Candidatus Lambdaproteobacteria</taxon>
    </lineage>
</organism>
<evidence type="ECO:0000313" key="2">
    <source>
        <dbReference type="Proteomes" id="UP000178449"/>
    </source>
</evidence>
<dbReference type="AlphaFoldDB" id="A0A1F6GA78"/>
<protein>
    <recommendedName>
        <fullName evidence="3">DUF465 domain-containing protein</fullName>
    </recommendedName>
</protein>
<dbReference type="Proteomes" id="UP000178449">
    <property type="component" value="Unassembled WGS sequence"/>
</dbReference>
<gene>
    <name evidence="1" type="ORF">A2527_06520</name>
</gene>
<proteinExistence type="predicted"/>
<evidence type="ECO:0000313" key="1">
    <source>
        <dbReference type="EMBL" id="OGG94989.1"/>
    </source>
</evidence>
<dbReference type="STRING" id="1817772.A2527_06520"/>
<accession>A0A1F6GA78</accession>
<dbReference type="InterPro" id="IPR038444">
    <property type="entry name" value="DUF465_sf"/>
</dbReference>
<dbReference type="InterPro" id="IPR007420">
    <property type="entry name" value="DUF465"/>
</dbReference>
<comment type="caution">
    <text evidence="1">The sequence shown here is derived from an EMBL/GenBank/DDBJ whole genome shotgun (WGS) entry which is preliminary data.</text>
</comment>
<dbReference type="EMBL" id="MFNE01000030">
    <property type="protein sequence ID" value="OGG94989.1"/>
    <property type="molecule type" value="Genomic_DNA"/>
</dbReference>
<reference evidence="1 2" key="1">
    <citation type="journal article" date="2016" name="Nat. Commun.">
        <title>Thousands of microbial genomes shed light on interconnected biogeochemical processes in an aquifer system.</title>
        <authorList>
            <person name="Anantharaman K."/>
            <person name="Brown C.T."/>
            <person name="Hug L.A."/>
            <person name="Sharon I."/>
            <person name="Castelle C.J."/>
            <person name="Probst A.J."/>
            <person name="Thomas B.C."/>
            <person name="Singh A."/>
            <person name="Wilkins M.J."/>
            <person name="Karaoz U."/>
            <person name="Brodie E.L."/>
            <person name="Williams K.H."/>
            <person name="Hubbard S.S."/>
            <person name="Banfield J.F."/>
        </authorList>
    </citation>
    <scope>NUCLEOTIDE SEQUENCE [LARGE SCALE GENOMIC DNA]</scope>
</reference>
<evidence type="ECO:0008006" key="3">
    <source>
        <dbReference type="Google" id="ProtNLM"/>
    </source>
</evidence>